<name>A3VH83_9RHOB</name>
<evidence type="ECO:0000313" key="1">
    <source>
        <dbReference type="EMBL" id="EAQ12638.1"/>
    </source>
</evidence>
<protein>
    <submittedName>
        <fullName evidence="1">Uncharacterized protein</fullName>
    </submittedName>
</protein>
<comment type="caution">
    <text evidence="1">The sequence shown here is derived from an EMBL/GenBank/DDBJ whole genome shotgun (WGS) entry which is preliminary data.</text>
</comment>
<gene>
    <name evidence="1" type="ORF">RB2654_15170</name>
</gene>
<dbReference type="HOGENOM" id="CLU_3424805_0_0_5"/>
<organism evidence="1 2">
    <name type="scientific">Maritimibacter alkaliphilus HTCC2654</name>
    <dbReference type="NCBI Taxonomy" id="314271"/>
    <lineage>
        <taxon>Bacteria</taxon>
        <taxon>Pseudomonadati</taxon>
        <taxon>Pseudomonadota</taxon>
        <taxon>Alphaproteobacteria</taxon>
        <taxon>Rhodobacterales</taxon>
        <taxon>Roseobacteraceae</taxon>
        <taxon>Maritimibacter</taxon>
    </lineage>
</organism>
<dbReference type="EMBL" id="AAMT01000008">
    <property type="protein sequence ID" value="EAQ12638.1"/>
    <property type="molecule type" value="Genomic_DNA"/>
</dbReference>
<keyword evidence="2" id="KW-1185">Reference proteome</keyword>
<accession>A3VH83</accession>
<proteinExistence type="predicted"/>
<dbReference type="Proteomes" id="UP000002931">
    <property type="component" value="Unassembled WGS sequence"/>
</dbReference>
<dbReference type="AlphaFoldDB" id="A3VH83"/>
<evidence type="ECO:0000313" key="2">
    <source>
        <dbReference type="Proteomes" id="UP000002931"/>
    </source>
</evidence>
<reference evidence="1 2" key="1">
    <citation type="journal article" date="2010" name="J. Bacteriol.">
        <title>Genome sequences of Pelagibaca bermudensis HTCC2601T and Maritimibacter alkaliphilus HTCC2654T, the type strains of two marine Roseobacter genera.</title>
        <authorList>
            <person name="Thrash J.C."/>
            <person name="Cho J.C."/>
            <person name="Ferriera S."/>
            <person name="Johnson J."/>
            <person name="Vergin K.L."/>
            <person name="Giovannoni S.J."/>
        </authorList>
    </citation>
    <scope>NUCLEOTIDE SEQUENCE [LARGE SCALE GENOMIC DNA]</scope>
    <source>
        <strain evidence="1 2">HTCC2654</strain>
    </source>
</reference>
<sequence>MAMSPASSTAHGRDVWRLFLRC</sequence>